<dbReference type="EMBL" id="KV425553">
    <property type="protein sequence ID" value="KZT29869.1"/>
    <property type="molecule type" value="Genomic_DNA"/>
</dbReference>
<keyword evidence="3" id="KW-1185">Reference proteome</keyword>
<dbReference type="AlphaFoldDB" id="A0A165VLZ2"/>
<evidence type="ECO:0000313" key="3">
    <source>
        <dbReference type="Proteomes" id="UP000076761"/>
    </source>
</evidence>
<gene>
    <name evidence="2" type="ORF">NEOLEDRAFT_1144937</name>
</gene>
<evidence type="ECO:0000256" key="1">
    <source>
        <dbReference type="SAM" id="SignalP"/>
    </source>
</evidence>
<protein>
    <submittedName>
        <fullName evidence="2">Uncharacterized protein</fullName>
    </submittedName>
</protein>
<evidence type="ECO:0000313" key="2">
    <source>
        <dbReference type="EMBL" id="KZT29869.1"/>
    </source>
</evidence>
<keyword evidence="1" id="KW-0732">Signal</keyword>
<accession>A0A165VLZ2</accession>
<feature type="chain" id="PRO_5007868189" evidence="1">
    <location>
        <begin position="19"/>
        <end position="203"/>
    </location>
</feature>
<reference evidence="2 3" key="1">
    <citation type="journal article" date="2016" name="Mol. Biol. Evol.">
        <title>Comparative Genomics of Early-Diverging Mushroom-Forming Fungi Provides Insights into the Origins of Lignocellulose Decay Capabilities.</title>
        <authorList>
            <person name="Nagy L.G."/>
            <person name="Riley R."/>
            <person name="Tritt A."/>
            <person name="Adam C."/>
            <person name="Daum C."/>
            <person name="Floudas D."/>
            <person name="Sun H."/>
            <person name="Yadav J.S."/>
            <person name="Pangilinan J."/>
            <person name="Larsson K.H."/>
            <person name="Matsuura K."/>
            <person name="Barry K."/>
            <person name="Labutti K."/>
            <person name="Kuo R."/>
            <person name="Ohm R.A."/>
            <person name="Bhattacharya S.S."/>
            <person name="Shirouzu T."/>
            <person name="Yoshinaga Y."/>
            <person name="Martin F.M."/>
            <person name="Grigoriev I.V."/>
            <person name="Hibbett D.S."/>
        </authorList>
    </citation>
    <scope>NUCLEOTIDE SEQUENCE [LARGE SCALE GENOMIC DNA]</scope>
    <source>
        <strain evidence="2 3">HHB14362 ss-1</strain>
    </source>
</reference>
<feature type="signal peptide" evidence="1">
    <location>
        <begin position="1"/>
        <end position="18"/>
    </location>
</feature>
<organism evidence="2 3">
    <name type="scientific">Neolentinus lepideus HHB14362 ss-1</name>
    <dbReference type="NCBI Taxonomy" id="1314782"/>
    <lineage>
        <taxon>Eukaryota</taxon>
        <taxon>Fungi</taxon>
        <taxon>Dikarya</taxon>
        <taxon>Basidiomycota</taxon>
        <taxon>Agaricomycotina</taxon>
        <taxon>Agaricomycetes</taxon>
        <taxon>Gloeophyllales</taxon>
        <taxon>Gloeophyllaceae</taxon>
        <taxon>Neolentinus</taxon>
    </lineage>
</organism>
<proteinExistence type="predicted"/>
<dbReference type="Proteomes" id="UP000076761">
    <property type="component" value="Unassembled WGS sequence"/>
</dbReference>
<dbReference type="InParanoid" id="A0A165VLZ2"/>
<sequence>MAWRPALWLGKVLVPVRASTFHFPIHHTRCVQLGAVIRATVCFCHRRGLYKQSGSYPIHPTTVQAGVNSGRGPYVPRELELTELEVETREFNSTSPTTSTDTWCSYQQFTRGLFQEKGHYLLPLIVDFELAMSGISFTERITQMSYVKGSFNGKSQDPSLNKPYQIEGVPLEHPATSMGTKIKHRIDFRRKSTEELVGRAEWE</sequence>
<name>A0A165VLZ2_9AGAM</name>